<dbReference type="Proteomes" id="UP000037035">
    <property type="component" value="Unassembled WGS sequence"/>
</dbReference>
<keyword evidence="4" id="KW-1185">Reference proteome</keyword>
<evidence type="ECO:0000313" key="3">
    <source>
        <dbReference type="EMBL" id="KNZ60004.1"/>
    </source>
</evidence>
<evidence type="ECO:0000256" key="1">
    <source>
        <dbReference type="SAM" id="MobiDB-lite"/>
    </source>
</evidence>
<feature type="region of interest" description="Disordered" evidence="1">
    <location>
        <begin position="226"/>
        <end position="260"/>
    </location>
</feature>
<comment type="caution">
    <text evidence="3">The sequence shown here is derived from an EMBL/GenBank/DDBJ whole genome shotgun (WGS) entry which is preliminary data.</text>
</comment>
<accession>A0A0L6VGZ6</accession>
<feature type="region of interest" description="Disordered" evidence="1">
    <location>
        <begin position="188"/>
        <end position="212"/>
    </location>
</feature>
<reference evidence="3 4" key="1">
    <citation type="submission" date="2015-08" db="EMBL/GenBank/DDBJ databases">
        <title>Next Generation Sequencing and Analysis of the Genome of Puccinia sorghi L Schw, the Causal Agent of Maize Common Rust.</title>
        <authorList>
            <person name="Rochi L."/>
            <person name="Burguener G."/>
            <person name="Darino M."/>
            <person name="Turjanski A."/>
            <person name="Kreff E."/>
            <person name="Dieguez M.J."/>
            <person name="Sacco F."/>
        </authorList>
    </citation>
    <scope>NUCLEOTIDE SEQUENCE [LARGE SCALE GENOMIC DNA]</scope>
    <source>
        <strain evidence="3 4">RO10H11247</strain>
    </source>
</reference>
<feature type="transmembrane region" description="Helical" evidence="2">
    <location>
        <begin position="298"/>
        <end position="315"/>
    </location>
</feature>
<protein>
    <submittedName>
        <fullName evidence="3">Uncharacterized protein</fullName>
    </submittedName>
</protein>
<proteinExistence type="predicted"/>
<keyword evidence="2" id="KW-1133">Transmembrane helix</keyword>
<evidence type="ECO:0000313" key="4">
    <source>
        <dbReference type="Proteomes" id="UP000037035"/>
    </source>
</evidence>
<evidence type="ECO:0000256" key="2">
    <source>
        <dbReference type="SAM" id="Phobius"/>
    </source>
</evidence>
<dbReference type="EMBL" id="LAVV01006424">
    <property type="protein sequence ID" value="KNZ60004.1"/>
    <property type="molecule type" value="Genomic_DNA"/>
</dbReference>
<gene>
    <name evidence="3" type="ORF">VP01_1628g1</name>
</gene>
<dbReference type="AlphaFoldDB" id="A0A0L6VGZ6"/>
<keyword evidence="2" id="KW-0472">Membrane</keyword>
<feature type="compositionally biased region" description="Polar residues" evidence="1">
    <location>
        <begin position="251"/>
        <end position="260"/>
    </location>
</feature>
<sequence>MISCKRGLITKNRREELSYWSKPDFNWLSSVHQDRCLVGKFTNKRKSKKEFPQLLIPSTSTTARTQRKIQYGRKLNHREKVQRICPNELRMWTKYRKVDQYRYHYLKFHLAAAAAEPFAYRFNQKLKTVYYQIALKLRTPEIEDLTVEVPIVSNQLCYTSTTPTPPLLYPGVSQDLLIYESKWDSVSKERESNQEEEIGTKDEIEREEEGGRRKLRGWREAGKGKEEKRLINNIGEGEEESKHRLPGGIQPPSNNSSSIHANDIGIDCGGRQGSVCGIGNGSEGKMGRSGGKNETRRFRVVIELFLYYFLLFYIIDYYNFISNMF</sequence>
<organism evidence="3 4">
    <name type="scientific">Puccinia sorghi</name>
    <dbReference type="NCBI Taxonomy" id="27349"/>
    <lineage>
        <taxon>Eukaryota</taxon>
        <taxon>Fungi</taxon>
        <taxon>Dikarya</taxon>
        <taxon>Basidiomycota</taxon>
        <taxon>Pucciniomycotina</taxon>
        <taxon>Pucciniomycetes</taxon>
        <taxon>Pucciniales</taxon>
        <taxon>Pucciniaceae</taxon>
        <taxon>Puccinia</taxon>
    </lineage>
</organism>
<keyword evidence="2" id="KW-0812">Transmembrane</keyword>
<name>A0A0L6VGZ6_9BASI</name>
<dbReference type="VEuPathDB" id="FungiDB:VP01_1628g1"/>